<keyword evidence="11" id="KW-1185">Reference proteome</keyword>
<protein>
    <recommendedName>
        <fullName evidence="7">Pre-rRNA-processing protein</fullName>
    </recommendedName>
</protein>
<keyword evidence="7" id="KW-0698">rRNA processing</keyword>
<name>A0A1Q3ELC4_LENED</name>
<dbReference type="SUPFAM" id="SSF48371">
    <property type="entry name" value="ARM repeat"/>
    <property type="match status" value="1"/>
</dbReference>
<evidence type="ECO:0000256" key="1">
    <source>
        <dbReference type="ARBA" id="ARBA00002355"/>
    </source>
</evidence>
<dbReference type="AlphaFoldDB" id="A0A1Q3ELC4"/>
<feature type="chain" id="PRO_5012637036" description="Pre-rRNA-processing protein" evidence="8">
    <location>
        <begin position="21"/>
        <end position="894"/>
    </location>
</feature>
<dbReference type="InterPro" id="IPR024679">
    <property type="entry name" value="Ipi1_N"/>
</dbReference>
<reference evidence="10 11" key="1">
    <citation type="submission" date="2016-08" db="EMBL/GenBank/DDBJ databases">
        <authorList>
            <consortium name="Lentinula edodes genome sequencing consortium"/>
            <person name="Sakamoto Y."/>
            <person name="Nakade K."/>
            <person name="Sato S."/>
            <person name="Yoshida Y."/>
            <person name="Miyazaki K."/>
            <person name="Natsume S."/>
            <person name="Konno N."/>
        </authorList>
    </citation>
    <scope>NUCLEOTIDE SEQUENCE [LARGE SCALE GENOMIC DNA]</scope>
    <source>
        <strain evidence="10 11">NBRC 111202</strain>
    </source>
</reference>
<dbReference type="Pfam" id="PF12333">
    <property type="entry name" value="Ipi1_N"/>
    <property type="match status" value="1"/>
</dbReference>
<dbReference type="GO" id="GO:0032366">
    <property type="term" value="P:intracellular sterol transport"/>
    <property type="evidence" value="ECO:0007669"/>
    <property type="project" value="InterPro"/>
</dbReference>
<feature type="domain" description="MD-2-related lipid-recognition" evidence="9">
    <location>
        <begin position="41"/>
        <end position="161"/>
    </location>
</feature>
<dbReference type="InterPro" id="IPR014756">
    <property type="entry name" value="Ig_E-set"/>
</dbReference>
<dbReference type="InterPro" id="IPR016024">
    <property type="entry name" value="ARM-type_fold"/>
</dbReference>
<evidence type="ECO:0000256" key="5">
    <source>
        <dbReference type="ARBA" id="ARBA00022729"/>
    </source>
</evidence>
<dbReference type="Pfam" id="PF02221">
    <property type="entry name" value="E1_DerP2_DerF2"/>
    <property type="match status" value="1"/>
</dbReference>
<dbReference type="SMART" id="SM00737">
    <property type="entry name" value="ML"/>
    <property type="match status" value="1"/>
</dbReference>
<keyword evidence="6 7" id="KW-0539">Nucleus</keyword>
<dbReference type="Pfam" id="PF25781">
    <property type="entry name" value="TPR_TEX10"/>
    <property type="match status" value="1"/>
</dbReference>
<dbReference type="SUPFAM" id="SSF81296">
    <property type="entry name" value="E set domains"/>
    <property type="match status" value="1"/>
</dbReference>
<dbReference type="GO" id="GO:0120330">
    <property type="term" value="C:rixosome complex"/>
    <property type="evidence" value="ECO:0007669"/>
    <property type="project" value="UniProtKB-UniRule"/>
</dbReference>
<keyword evidence="7" id="KW-0690">Ribosome biogenesis</keyword>
<evidence type="ECO:0000313" key="10">
    <source>
        <dbReference type="EMBL" id="GAW08002.1"/>
    </source>
</evidence>
<evidence type="ECO:0000256" key="4">
    <source>
        <dbReference type="ARBA" id="ARBA00006427"/>
    </source>
</evidence>
<keyword evidence="5 8" id="KW-0732">Signal</keyword>
<feature type="signal peptide" evidence="8">
    <location>
        <begin position="1"/>
        <end position="20"/>
    </location>
</feature>
<comment type="subunit">
    <text evidence="7">Component of the RIX1 complex.</text>
</comment>
<evidence type="ECO:0000256" key="3">
    <source>
        <dbReference type="ARBA" id="ARBA00004642"/>
    </source>
</evidence>
<dbReference type="GO" id="GO:0005634">
    <property type="term" value="C:nucleus"/>
    <property type="evidence" value="ECO:0007669"/>
    <property type="project" value="UniProtKB-SubCell"/>
</dbReference>
<dbReference type="CDD" id="cd00917">
    <property type="entry name" value="PG-PI_TP"/>
    <property type="match status" value="1"/>
</dbReference>
<gene>
    <name evidence="10" type="ORF">LENED_010035</name>
</gene>
<evidence type="ECO:0000256" key="8">
    <source>
        <dbReference type="SAM" id="SignalP"/>
    </source>
</evidence>
<dbReference type="InterPro" id="IPR033917">
    <property type="entry name" value="ML_PG-PI_TP"/>
</dbReference>
<comment type="function">
    <text evidence="1 7">Component of the RIX1 complex required for processing of ITS2 sequences from 35S pre-rRNA.</text>
</comment>
<reference evidence="10 11" key="2">
    <citation type="submission" date="2017-02" db="EMBL/GenBank/DDBJ databases">
        <title>A genome survey and senescence transcriptome analysis in Lentinula edodes.</title>
        <authorList>
            <person name="Sakamoto Y."/>
            <person name="Nakade K."/>
            <person name="Sato S."/>
            <person name="Yoshida Y."/>
            <person name="Miyazaki K."/>
            <person name="Natsume S."/>
            <person name="Konno N."/>
        </authorList>
    </citation>
    <scope>NUCLEOTIDE SEQUENCE [LARGE SCALE GENOMIC DNA]</scope>
    <source>
        <strain evidence="10 11">NBRC 111202</strain>
    </source>
</reference>
<accession>A0A1Q3ELC4</accession>
<dbReference type="InterPro" id="IPR036846">
    <property type="entry name" value="GM2-AP_sf"/>
</dbReference>
<dbReference type="Proteomes" id="UP000188533">
    <property type="component" value="Unassembled WGS sequence"/>
</dbReference>
<dbReference type="STRING" id="5353.A0A1Q3ELC4"/>
<sequence length="894" mass="99085">MTILRSSVIASLCLFSLTSAASSVTQTPLDAVENFSDKWSWKDCGMETDPIRIQSIEISPDPPLPGKPLTVKVTGTASEVIEGATADVTVKLGLIKLLSKTFDVCEEARNANASVQCPVEKGQYVVEQTVDLPKEIPPETKQLEISLFGHNKQAVLQYRNTQSFEILFDMTNDTGANVPAKYQYNHGATFASPRQAHYLDLSYREAYRANHGNIVNSFSCFSEVYFATLMYQCLASAKRRKEKAADFAKAKLKLGKGKQAPSNAIDTSFKARSIALPSQSIAVEKDDSAPTTRRKLSLDDLIVNIKHHNPGTRKDTIFGFRELLDAHWELIDSSLPILINVTVRIIGDEDASVRKALLSFYSWLIPRIPKEDLVPHAPLILLFTTSAQTHIFPEIRIDAIRFLNIFLEYFPEVIVRGWDTANNSSGSRVLEGYLGVLSAGTITGDAEGPPVATSTASVMLIPASKLVVLQSLSRFLEAATGIQSTLLTSEDFWFLSPSFHTTEAYITFNRLLRPSSTLQSLPHKAWSLEMEPEADIFPIASAMATHTGASTSSGNPFVVRLAKTLHPTLMSVFLDCLGCYRGTSNNAWLHGSLLPFPFEWPKRCEDLNFTYCDLTSRLVPASRTSAAASHPTTSRGKKARHFGNDASQANRVQEYVLEILQEQVSSSQLVRGLTSTAYNSLLPTIWSLLNYSGRNEEQLERSGEVLEAVVEHAVKIGSKSALKRSTFDFVARLVLLETDVRYQGAFRLQTSTKADKLIEEWLTQLPQILWELGSSNPSVSEAIILFLLRLLQRRSKILHENTLASLQTRFAPYFHITHPTRGEILGPFNKLPKNGLSSPSGLRRRVLDVVILLCTGGSSGEVLRSAVDSALMNTEEYEYWAHLKHHFGRSQTAL</sequence>
<evidence type="ECO:0000313" key="11">
    <source>
        <dbReference type="Proteomes" id="UP000188533"/>
    </source>
</evidence>
<comment type="caution">
    <text evidence="10">The sequence shown here is derived from an EMBL/GenBank/DDBJ whole genome shotgun (WGS) entry which is preliminary data.</text>
</comment>
<dbReference type="EMBL" id="BDGU01000546">
    <property type="protein sequence ID" value="GAW08002.1"/>
    <property type="molecule type" value="Genomic_DNA"/>
</dbReference>
<dbReference type="InterPro" id="IPR057949">
    <property type="entry name" value="TPR_TEX10"/>
</dbReference>
<dbReference type="Gene3D" id="2.70.220.10">
    <property type="entry name" value="Ganglioside GM2 activator"/>
    <property type="match status" value="1"/>
</dbReference>
<comment type="similarity">
    <text evidence="4 7">Belongs to the IPI1/TEX10 family.</text>
</comment>
<organism evidence="10 11">
    <name type="scientific">Lentinula edodes</name>
    <name type="common">Shiitake mushroom</name>
    <name type="synonym">Lentinus edodes</name>
    <dbReference type="NCBI Taxonomy" id="5353"/>
    <lineage>
        <taxon>Eukaryota</taxon>
        <taxon>Fungi</taxon>
        <taxon>Dikarya</taxon>
        <taxon>Basidiomycota</taxon>
        <taxon>Agaricomycotina</taxon>
        <taxon>Agaricomycetes</taxon>
        <taxon>Agaricomycetidae</taxon>
        <taxon>Agaricales</taxon>
        <taxon>Marasmiineae</taxon>
        <taxon>Omphalotaceae</taxon>
        <taxon>Lentinula</taxon>
    </lineage>
</organism>
<proteinExistence type="inferred from homology"/>
<evidence type="ECO:0000256" key="6">
    <source>
        <dbReference type="ARBA" id="ARBA00023242"/>
    </source>
</evidence>
<comment type="subcellular location">
    <subcellularLocation>
        <location evidence="2">Nucleus</location>
        <location evidence="2">Nucleolus</location>
    </subcellularLocation>
    <subcellularLocation>
        <location evidence="3">Nucleus</location>
        <location evidence="3">Nucleoplasm</location>
    </subcellularLocation>
</comment>
<evidence type="ECO:0000256" key="2">
    <source>
        <dbReference type="ARBA" id="ARBA00004604"/>
    </source>
</evidence>
<dbReference type="GO" id="GO:0006364">
    <property type="term" value="P:rRNA processing"/>
    <property type="evidence" value="ECO:0007669"/>
    <property type="project" value="UniProtKB-UniRule"/>
</dbReference>
<evidence type="ECO:0000259" key="9">
    <source>
        <dbReference type="SMART" id="SM00737"/>
    </source>
</evidence>
<evidence type="ECO:0000256" key="7">
    <source>
        <dbReference type="RuleBase" id="RU368021"/>
    </source>
</evidence>
<dbReference type="PANTHER" id="PTHR16056">
    <property type="entry name" value="REGULATOR OF MICROTUBULE DYNAMICS PROTEIN"/>
    <property type="match status" value="1"/>
</dbReference>
<dbReference type="PANTHER" id="PTHR16056:SF2">
    <property type="entry name" value="TESTIS-EXPRESSED PROTEIN 10"/>
    <property type="match status" value="1"/>
</dbReference>
<dbReference type="InterPro" id="IPR003172">
    <property type="entry name" value="ML_dom"/>
</dbReference>